<dbReference type="PANTHER" id="PTHR30349:SF41">
    <property type="entry name" value="INTEGRASE_RECOMBINASE PROTEIN MJ0367-RELATED"/>
    <property type="match status" value="1"/>
</dbReference>
<dbReference type="OrthoDB" id="305957at2"/>
<dbReference type="CDD" id="cd00397">
    <property type="entry name" value="DNA_BRE_C"/>
    <property type="match status" value="1"/>
</dbReference>
<comment type="similarity">
    <text evidence="1">Belongs to the 'phage' integrase family.</text>
</comment>
<dbReference type="InterPro" id="IPR013762">
    <property type="entry name" value="Integrase-like_cat_sf"/>
</dbReference>
<protein>
    <submittedName>
        <fullName evidence="6">Integrase/recombinase XerD</fullName>
    </submittedName>
</protein>
<dbReference type="InterPro" id="IPR011010">
    <property type="entry name" value="DNA_brk_join_enz"/>
</dbReference>
<dbReference type="GO" id="GO:0006310">
    <property type="term" value="P:DNA recombination"/>
    <property type="evidence" value="ECO:0007669"/>
    <property type="project" value="UniProtKB-KW"/>
</dbReference>
<keyword evidence="7" id="KW-1185">Reference proteome</keyword>
<accession>A0A2R5FBV2</accession>
<evidence type="ECO:0000256" key="1">
    <source>
        <dbReference type="ARBA" id="ARBA00008857"/>
    </source>
</evidence>
<dbReference type="RefSeq" id="WP_109016834.1">
    <property type="nucleotide sequence ID" value="NZ_BDOQ01000019.1"/>
</dbReference>
<dbReference type="InterPro" id="IPR002104">
    <property type="entry name" value="Integrase_catalytic"/>
</dbReference>
<dbReference type="Proteomes" id="UP000245081">
    <property type="component" value="Unassembled WGS sequence"/>
</dbReference>
<comment type="caution">
    <text evidence="6">The sequence shown here is derived from an EMBL/GenBank/DDBJ whole genome shotgun (WGS) entry which is preliminary data.</text>
</comment>
<dbReference type="Pfam" id="PF00589">
    <property type="entry name" value="Phage_integrase"/>
    <property type="match status" value="1"/>
</dbReference>
<evidence type="ECO:0000256" key="3">
    <source>
        <dbReference type="ARBA" id="ARBA00023125"/>
    </source>
</evidence>
<dbReference type="InterPro" id="IPR050090">
    <property type="entry name" value="Tyrosine_recombinase_XerCD"/>
</dbReference>
<feature type="domain" description="Tyr recombinase" evidence="5">
    <location>
        <begin position="2"/>
        <end position="187"/>
    </location>
</feature>
<name>A0A2R5FBV2_9PROT</name>
<reference evidence="6 7" key="1">
    <citation type="journal article" date="2018" name="Environ. Microbiol.">
        <title>Isolation and genomic characterization of Novimethylophilus kurashikiensis gen. nov. sp. nov., a new lanthanide-dependent methylotrophic species of Methylophilaceae.</title>
        <authorList>
            <person name="Lv H."/>
            <person name="Sahin N."/>
            <person name="Tani A."/>
        </authorList>
    </citation>
    <scope>NUCLEOTIDE SEQUENCE [LARGE SCALE GENOMIC DNA]</scope>
    <source>
        <strain evidence="6 7">La2-4</strain>
    </source>
</reference>
<keyword evidence="2" id="KW-0229">DNA integration</keyword>
<dbReference type="GO" id="GO:0003677">
    <property type="term" value="F:DNA binding"/>
    <property type="evidence" value="ECO:0007669"/>
    <property type="project" value="UniProtKB-KW"/>
</dbReference>
<dbReference type="Gene3D" id="1.10.443.10">
    <property type="entry name" value="Intergrase catalytic core"/>
    <property type="match status" value="1"/>
</dbReference>
<evidence type="ECO:0000256" key="2">
    <source>
        <dbReference type="ARBA" id="ARBA00022908"/>
    </source>
</evidence>
<dbReference type="GO" id="GO:0015074">
    <property type="term" value="P:DNA integration"/>
    <property type="evidence" value="ECO:0007669"/>
    <property type="project" value="UniProtKB-KW"/>
</dbReference>
<evidence type="ECO:0000313" key="7">
    <source>
        <dbReference type="Proteomes" id="UP000245081"/>
    </source>
</evidence>
<keyword evidence="3" id="KW-0238">DNA-binding</keyword>
<keyword evidence="4" id="KW-0233">DNA recombination</keyword>
<evidence type="ECO:0000256" key="4">
    <source>
        <dbReference type="ARBA" id="ARBA00023172"/>
    </source>
</evidence>
<dbReference type="AlphaFoldDB" id="A0A2R5FBV2"/>
<dbReference type="PROSITE" id="PS51898">
    <property type="entry name" value="TYR_RECOMBINASE"/>
    <property type="match status" value="1"/>
</dbReference>
<dbReference type="PANTHER" id="PTHR30349">
    <property type="entry name" value="PHAGE INTEGRASE-RELATED"/>
    <property type="match status" value="1"/>
</dbReference>
<dbReference type="EMBL" id="BDOQ01000019">
    <property type="protein sequence ID" value="GBG15692.1"/>
    <property type="molecule type" value="Genomic_DNA"/>
</dbReference>
<proteinExistence type="inferred from homology"/>
<dbReference type="SUPFAM" id="SSF56349">
    <property type="entry name" value="DNA breaking-rejoining enzymes"/>
    <property type="match status" value="1"/>
</dbReference>
<evidence type="ECO:0000259" key="5">
    <source>
        <dbReference type="PROSITE" id="PS51898"/>
    </source>
</evidence>
<gene>
    <name evidence="6" type="primary">xerD</name>
    <name evidence="6" type="ORF">NMK_3303</name>
</gene>
<evidence type="ECO:0000313" key="6">
    <source>
        <dbReference type="EMBL" id="GBG15692.1"/>
    </source>
</evidence>
<organism evidence="6 7">
    <name type="scientific">Novimethylophilus kurashikiensis</name>
    <dbReference type="NCBI Taxonomy" id="1825523"/>
    <lineage>
        <taxon>Bacteria</taxon>
        <taxon>Pseudomonadati</taxon>
        <taxon>Pseudomonadota</taxon>
        <taxon>Betaproteobacteria</taxon>
        <taxon>Nitrosomonadales</taxon>
        <taxon>Methylophilaceae</taxon>
        <taxon>Novimethylophilus</taxon>
    </lineage>
</organism>
<sequence>MAQAKSLTDQELKIVLAMVAQGRHAARNRMKILLSHLGGMRVGEIAAVKIGDVLNPNGSIVDEIRLAAEQTKGSKPRTVYVSERLKKEIAQYLKHLKHLDPEKPLIYSQKGRDGFTANSLGQQFKTIYRKAGIQGATSHSGRRTFITNLANKGIGVRVLQALAGHASIATTQIYIDVNDEMKRAAVNLL</sequence>